<evidence type="ECO:0000259" key="1">
    <source>
        <dbReference type="Pfam" id="PF25021"/>
    </source>
</evidence>
<dbReference type="PANTHER" id="PTHR46388">
    <property type="entry name" value="NHL REPEAT-CONTAINING PROTEIN 2"/>
    <property type="match status" value="1"/>
</dbReference>
<reference evidence="2 3" key="1">
    <citation type="journal article" date="2019" name="Sci. Rep.">
        <title>Nanopore sequencing improves the draft genome of the human pathogenic amoeba Naegleria fowleri.</title>
        <authorList>
            <person name="Liechti N."/>
            <person name="Schurch N."/>
            <person name="Bruggmann R."/>
            <person name="Wittwer M."/>
        </authorList>
    </citation>
    <scope>NUCLEOTIDE SEQUENCE [LARGE SCALE GENOMIC DNA]</scope>
    <source>
        <strain evidence="2 3">ATCC 30894</strain>
    </source>
</reference>
<evidence type="ECO:0000313" key="3">
    <source>
        <dbReference type="Proteomes" id="UP000444721"/>
    </source>
</evidence>
<gene>
    <name evidence="2" type="ORF">FDP41_006355</name>
</gene>
<keyword evidence="3" id="KW-1185">Reference proteome</keyword>
<dbReference type="OrthoDB" id="10267863at2759"/>
<dbReference type="SUPFAM" id="SSF101898">
    <property type="entry name" value="NHL repeat"/>
    <property type="match status" value="1"/>
</dbReference>
<dbReference type="Gene3D" id="2.120.10.30">
    <property type="entry name" value="TolB, C-terminal domain"/>
    <property type="match status" value="2"/>
</dbReference>
<dbReference type="VEuPathDB" id="AmoebaDB:NF0004730"/>
<sequence length="242" mass="25249">MAPLVTCAYSISTVVGTGAQGSGGDSGSALSSQLYWPKSVFEYNGEIYIADTYNNKIRKVSQSGIISTIAGTVTQGYSGDNGLAINAQLSLPSYTNSESNRDMYYVDSDNNVLKKVSNGVVSTVAGTGTRGFGGDGYPATSALLDRPSGAYISSSSNEIYISECYNNRIRKVSSSGLMSSLAGTTQGYCGDGNLASNAQLNHPTRLLVISNCDLFFTDTNNHVIRKFSGGVITTVAGIGGSN</sequence>
<comment type="caution">
    <text evidence="2">The sequence shown here is derived from an EMBL/GenBank/DDBJ whole genome shotgun (WGS) entry which is preliminary data.</text>
</comment>
<dbReference type="PANTHER" id="PTHR46388:SF2">
    <property type="entry name" value="NHL REPEAT-CONTAINING PROTEIN 2"/>
    <property type="match status" value="1"/>
</dbReference>
<dbReference type="RefSeq" id="XP_044559594.1">
    <property type="nucleotide sequence ID" value="XM_044709981.1"/>
</dbReference>
<feature type="domain" description="Teneurin NHL" evidence="1">
    <location>
        <begin position="20"/>
        <end position="184"/>
    </location>
</feature>
<organism evidence="2 3">
    <name type="scientific">Naegleria fowleri</name>
    <name type="common">Brain eating amoeba</name>
    <dbReference type="NCBI Taxonomy" id="5763"/>
    <lineage>
        <taxon>Eukaryota</taxon>
        <taxon>Discoba</taxon>
        <taxon>Heterolobosea</taxon>
        <taxon>Tetramitia</taxon>
        <taxon>Eutetramitia</taxon>
        <taxon>Vahlkampfiidae</taxon>
        <taxon>Naegleria</taxon>
    </lineage>
</organism>
<dbReference type="Proteomes" id="UP000444721">
    <property type="component" value="Unassembled WGS sequence"/>
</dbReference>
<dbReference type="VEuPathDB" id="AmoebaDB:FDP41_006355"/>
<accession>A0A6A5BKJ0</accession>
<dbReference type="VEuPathDB" id="AmoebaDB:NfTy_076410"/>
<protein>
    <recommendedName>
        <fullName evidence="1">Teneurin NHL domain-containing protein</fullName>
    </recommendedName>
</protein>
<dbReference type="EMBL" id="VFQX01000051">
    <property type="protein sequence ID" value="KAF0974881.1"/>
    <property type="molecule type" value="Genomic_DNA"/>
</dbReference>
<proteinExistence type="predicted"/>
<dbReference type="AlphaFoldDB" id="A0A6A5BKJ0"/>
<dbReference type="OMA" id="CAYSIST"/>
<name>A0A6A5BKJ0_NAEFO</name>
<dbReference type="Pfam" id="PF25021">
    <property type="entry name" value="TEN_NHL"/>
    <property type="match status" value="1"/>
</dbReference>
<dbReference type="GeneID" id="68113573"/>
<dbReference type="InterPro" id="IPR011042">
    <property type="entry name" value="6-blade_b-propeller_TolB-like"/>
</dbReference>
<evidence type="ECO:0000313" key="2">
    <source>
        <dbReference type="EMBL" id="KAF0974881.1"/>
    </source>
</evidence>
<dbReference type="InterPro" id="IPR056822">
    <property type="entry name" value="TEN_NHL"/>
</dbReference>